<sequence length="434" mass="46379">MDVRSPERAVQSPGDSVILTPFKERALEEQRRRDSLILSLTPGLRRRNEVQASVAPLNNDKIEVRTYLRDLSSALASRDGGRNLTQALLSTSGAAADEEDMEEEPAHGFNTSVNSFNAAQGSFLEGIRSPGREEIAAETGSVVQSPEPTRSIVQSPEPGESVAQSAEATVSPTHSSETQERNTLPLTLSQQILAEAPRLRSGAKIRKLEPVYIPGVSAKSGGTAQGTGDVQSAVEEPLDAPIQRDVPESLPTNTQEPLPTNTQESLPNPFVNTNNVPVAEPGANADIPDFNMDMPDFDMDLDDGNDAPGTAPLPPPITQSDVYTAPLPLSKVHPVSQAQLHRTLDTFTTSHSIRLGSQAWKALGAASVPVLEAMARGLDETGSGIVVPSQANIRQLLERYGCLDRGSSSNDLFALCSSHLASEDLAALERLCFK</sequence>
<accession>A0AAV5S016</accession>
<organism evidence="2 3">
    <name type="scientific">Maudiozyma humilis</name>
    <name type="common">Sour dough yeast</name>
    <name type="synonym">Kazachstania humilis</name>
    <dbReference type="NCBI Taxonomy" id="51915"/>
    <lineage>
        <taxon>Eukaryota</taxon>
        <taxon>Fungi</taxon>
        <taxon>Dikarya</taxon>
        <taxon>Ascomycota</taxon>
        <taxon>Saccharomycotina</taxon>
        <taxon>Saccharomycetes</taxon>
        <taxon>Saccharomycetales</taxon>
        <taxon>Saccharomycetaceae</taxon>
        <taxon>Maudiozyma</taxon>
    </lineage>
</organism>
<comment type="caution">
    <text evidence="2">The sequence shown here is derived from an EMBL/GenBank/DDBJ whole genome shotgun (WGS) entry which is preliminary data.</text>
</comment>
<proteinExistence type="predicted"/>
<keyword evidence="3" id="KW-1185">Reference proteome</keyword>
<protein>
    <submittedName>
        <fullName evidence="2">Uncharacterized protein</fullName>
    </submittedName>
</protein>
<evidence type="ECO:0000313" key="3">
    <source>
        <dbReference type="Proteomes" id="UP001377567"/>
    </source>
</evidence>
<dbReference type="AlphaFoldDB" id="A0AAV5S016"/>
<dbReference type="EMBL" id="BTGD01000011">
    <property type="protein sequence ID" value="GMM57048.1"/>
    <property type="molecule type" value="Genomic_DNA"/>
</dbReference>
<reference evidence="2 3" key="1">
    <citation type="journal article" date="2023" name="Elife">
        <title>Identification of key yeast species and microbe-microbe interactions impacting larval growth of Drosophila in the wild.</title>
        <authorList>
            <person name="Mure A."/>
            <person name="Sugiura Y."/>
            <person name="Maeda R."/>
            <person name="Honda K."/>
            <person name="Sakurai N."/>
            <person name="Takahashi Y."/>
            <person name="Watada M."/>
            <person name="Katoh T."/>
            <person name="Gotoh A."/>
            <person name="Gotoh Y."/>
            <person name="Taniguchi I."/>
            <person name="Nakamura K."/>
            <person name="Hayashi T."/>
            <person name="Katayama T."/>
            <person name="Uemura T."/>
            <person name="Hattori Y."/>
        </authorList>
    </citation>
    <scope>NUCLEOTIDE SEQUENCE [LARGE SCALE GENOMIC DNA]</scope>
    <source>
        <strain evidence="2 3">KH-74</strain>
    </source>
</reference>
<name>A0AAV5S016_MAUHU</name>
<evidence type="ECO:0000313" key="2">
    <source>
        <dbReference type="EMBL" id="GMM57048.1"/>
    </source>
</evidence>
<feature type="region of interest" description="Disordered" evidence="1">
    <location>
        <begin position="91"/>
        <end position="112"/>
    </location>
</feature>
<gene>
    <name evidence="2" type="ORF">DAKH74_036640</name>
</gene>
<dbReference type="Proteomes" id="UP001377567">
    <property type="component" value="Unassembled WGS sequence"/>
</dbReference>
<feature type="compositionally biased region" description="Polar residues" evidence="1">
    <location>
        <begin position="141"/>
        <end position="154"/>
    </location>
</feature>
<feature type="region of interest" description="Disordered" evidence="1">
    <location>
        <begin position="136"/>
        <end position="185"/>
    </location>
</feature>
<feature type="region of interest" description="Disordered" evidence="1">
    <location>
        <begin position="240"/>
        <end position="268"/>
    </location>
</feature>
<feature type="compositionally biased region" description="Polar residues" evidence="1">
    <location>
        <begin position="250"/>
        <end position="266"/>
    </location>
</feature>
<evidence type="ECO:0000256" key="1">
    <source>
        <dbReference type="SAM" id="MobiDB-lite"/>
    </source>
</evidence>
<feature type="compositionally biased region" description="Polar residues" evidence="1">
    <location>
        <begin position="162"/>
        <end position="185"/>
    </location>
</feature>